<dbReference type="Pfam" id="PF01302">
    <property type="entry name" value="CAP_GLY"/>
    <property type="match status" value="1"/>
</dbReference>
<keyword evidence="6" id="KW-1185">Reference proteome</keyword>
<reference evidence="5" key="2">
    <citation type="submission" date="2023-06" db="EMBL/GenBank/DDBJ databases">
        <authorList>
            <consortium name="Lawrence Berkeley National Laboratory"/>
            <person name="Haridas S."/>
            <person name="Hensen N."/>
            <person name="Bonometti L."/>
            <person name="Westerberg I."/>
            <person name="Brannstrom I.O."/>
            <person name="Guillou S."/>
            <person name="Cros-Aarteil S."/>
            <person name="Calhoun S."/>
            <person name="Kuo A."/>
            <person name="Mondo S."/>
            <person name="Pangilinan J."/>
            <person name="Riley R."/>
            <person name="Labutti K."/>
            <person name="Andreopoulos B."/>
            <person name="Lipzen A."/>
            <person name="Chen C."/>
            <person name="Yanf M."/>
            <person name="Daum C."/>
            <person name="Ng V."/>
            <person name="Clum A."/>
            <person name="Steindorff A."/>
            <person name="Ohm R."/>
            <person name="Martin F."/>
            <person name="Silar P."/>
            <person name="Natvig D."/>
            <person name="Lalanne C."/>
            <person name="Gautier V."/>
            <person name="Ament-Velasquez S.L."/>
            <person name="Kruys A."/>
            <person name="Hutchinson M.I."/>
            <person name="Powell A.J."/>
            <person name="Barry K."/>
            <person name="Miller A.N."/>
            <person name="Grigoriev I.V."/>
            <person name="Debuchy R."/>
            <person name="Gladieux P."/>
            <person name="Thoren M.H."/>
            <person name="Johannesson H."/>
        </authorList>
    </citation>
    <scope>NUCLEOTIDE SEQUENCE</scope>
    <source>
        <strain evidence="5">CBS 118394</strain>
    </source>
</reference>
<name>A0AAE0IQG9_9PEZI</name>
<dbReference type="PROSITE" id="PS50245">
    <property type="entry name" value="CAP_GLY_2"/>
    <property type="match status" value="1"/>
</dbReference>
<comment type="caution">
    <text evidence="5">The sequence shown here is derived from an EMBL/GenBank/DDBJ whole genome shotgun (WGS) entry which is preliminary data.</text>
</comment>
<dbReference type="PROSITE" id="PS51450">
    <property type="entry name" value="LRR"/>
    <property type="match status" value="1"/>
</dbReference>
<dbReference type="Gene3D" id="3.80.10.10">
    <property type="entry name" value="Ribonuclease Inhibitor"/>
    <property type="match status" value="2"/>
</dbReference>
<dbReference type="AlphaFoldDB" id="A0AAE0IQG9"/>
<gene>
    <name evidence="5" type="ORF">B0H66DRAFT_585817</name>
</gene>
<sequence>MVLDAYYGQRKSYDGALCTVRYCGEVEGTKGTWLGVEWDDPSRGKHDGHHKGVRYFSCKSKSPTAASFVRPARPVDPPQDFLSALQLKYVTPDDGPVAPGRPIVISGKVAEEIGFDKIRRQQGQLTELKIVILDGARVAYASQPSRLAESVDSSRPSISETCPKVIEIDLSRNLFERFGAVVDICAELGLLKILRVNGNRFNDVRDDARLESVDPEFKGVRELEVEETLLEWEEICHLATKFPSLNTLLAGSNQLSLLPPIPTASFTSTLVTLDLEYNNFTSLTDIAALTAITSLRNLHLKANQIFTTSPAPAFEPPPVFSSNLHYLDISYNQVSTWTFVDALPASFPGLISLRFAHNPIYDNPDLDNNNCSPASASTATAAANKGGPANTDEAYMLLLARLPALKTLNFSTITAADRTNAEMYYLSRIARQLSAVPETGEAEVLARHRRWAELCDIYGEPVVARQQDVNPNFLEARLVSVQFCRLQAGGKMEKKVTRIPKSFDIYRVKGVASKLFGLPPLKLRLVWETGEWDPVAGFDDEGGDSSEDEELEVERERQEDEEGVSIHGETASKTGKKGGGGDGGRWVKREVELKDGPRQFGYCVDGLDVSIRVEMR</sequence>
<dbReference type="InterPro" id="IPR000938">
    <property type="entry name" value="CAP-Gly_domain"/>
</dbReference>
<dbReference type="InterPro" id="IPR032675">
    <property type="entry name" value="LRR_dom_sf"/>
</dbReference>
<dbReference type="Proteomes" id="UP001283341">
    <property type="component" value="Unassembled WGS sequence"/>
</dbReference>
<accession>A0AAE0IQG9</accession>
<proteinExistence type="predicted"/>
<keyword evidence="1" id="KW-0433">Leucine-rich repeat</keyword>
<keyword evidence="2" id="KW-0677">Repeat</keyword>
<organism evidence="5 6">
    <name type="scientific">Apodospora peruviana</name>
    <dbReference type="NCBI Taxonomy" id="516989"/>
    <lineage>
        <taxon>Eukaryota</taxon>
        <taxon>Fungi</taxon>
        <taxon>Dikarya</taxon>
        <taxon>Ascomycota</taxon>
        <taxon>Pezizomycotina</taxon>
        <taxon>Sordariomycetes</taxon>
        <taxon>Sordariomycetidae</taxon>
        <taxon>Sordariales</taxon>
        <taxon>Lasiosphaeriaceae</taxon>
        <taxon>Apodospora</taxon>
    </lineage>
</organism>
<feature type="region of interest" description="Disordered" evidence="3">
    <location>
        <begin position="535"/>
        <end position="587"/>
    </location>
</feature>
<evidence type="ECO:0000256" key="1">
    <source>
        <dbReference type="ARBA" id="ARBA00022614"/>
    </source>
</evidence>
<dbReference type="Gene3D" id="2.30.30.190">
    <property type="entry name" value="CAP Gly-rich-like domain"/>
    <property type="match status" value="1"/>
</dbReference>
<evidence type="ECO:0000259" key="4">
    <source>
        <dbReference type="PROSITE" id="PS50245"/>
    </source>
</evidence>
<dbReference type="SUPFAM" id="SSF52058">
    <property type="entry name" value="L domain-like"/>
    <property type="match status" value="1"/>
</dbReference>
<dbReference type="SUPFAM" id="SSF74924">
    <property type="entry name" value="Cap-Gly domain"/>
    <property type="match status" value="1"/>
</dbReference>
<dbReference type="InterPro" id="IPR036859">
    <property type="entry name" value="CAP-Gly_dom_sf"/>
</dbReference>
<evidence type="ECO:0000313" key="6">
    <source>
        <dbReference type="Proteomes" id="UP001283341"/>
    </source>
</evidence>
<dbReference type="InterPro" id="IPR001611">
    <property type="entry name" value="Leu-rich_rpt"/>
</dbReference>
<dbReference type="EMBL" id="JAUEDM010000001">
    <property type="protein sequence ID" value="KAK3329302.1"/>
    <property type="molecule type" value="Genomic_DNA"/>
</dbReference>
<dbReference type="SMART" id="SM01052">
    <property type="entry name" value="CAP_GLY"/>
    <property type="match status" value="1"/>
</dbReference>
<reference evidence="5" key="1">
    <citation type="journal article" date="2023" name="Mol. Phylogenet. Evol.">
        <title>Genome-scale phylogeny and comparative genomics of the fungal order Sordariales.</title>
        <authorList>
            <person name="Hensen N."/>
            <person name="Bonometti L."/>
            <person name="Westerberg I."/>
            <person name="Brannstrom I.O."/>
            <person name="Guillou S."/>
            <person name="Cros-Aarteil S."/>
            <person name="Calhoun S."/>
            <person name="Haridas S."/>
            <person name="Kuo A."/>
            <person name="Mondo S."/>
            <person name="Pangilinan J."/>
            <person name="Riley R."/>
            <person name="LaButti K."/>
            <person name="Andreopoulos B."/>
            <person name="Lipzen A."/>
            <person name="Chen C."/>
            <person name="Yan M."/>
            <person name="Daum C."/>
            <person name="Ng V."/>
            <person name="Clum A."/>
            <person name="Steindorff A."/>
            <person name="Ohm R.A."/>
            <person name="Martin F."/>
            <person name="Silar P."/>
            <person name="Natvig D.O."/>
            <person name="Lalanne C."/>
            <person name="Gautier V."/>
            <person name="Ament-Velasquez S.L."/>
            <person name="Kruys A."/>
            <person name="Hutchinson M.I."/>
            <person name="Powell A.J."/>
            <person name="Barry K."/>
            <person name="Miller A.N."/>
            <person name="Grigoriev I.V."/>
            <person name="Debuchy R."/>
            <person name="Gladieux P."/>
            <person name="Hiltunen Thoren M."/>
            <person name="Johannesson H."/>
        </authorList>
    </citation>
    <scope>NUCLEOTIDE SEQUENCE</scope>
    <source>
        <strain evidence="5">CBS 118394</strain>
    </source>
</reference>
<evidence type="ECO:0000256" key="2">
    <source>
        <dbReference type="ARBA" id="ARBA00022737"/>
    </source>
</evidence>
<evidence type="ECO:0000256" key="3">
    <source>
        <dbReference type="SAM" id="MobiDB-lite"/>
    </source>
</evidence>
<evidence type="ECO:0000313" key="5">
    <source>
        <dbReference type="EMBL" id="KAK3329302.1"/>
    </source>
</evidence>
<dbReference type="PANTHER" id="PTHR45617">
    <property type="entry name" value="LEUCINE RICH REPEAT FAMILY PROTEIN"/>
    <property type="match status" value="1"/>
</dbReference>
<feature type="domain" description="CAP-Gly" evidence="4">
    <location>
        <begin position="24"/>
        <end position="70"/>
    </location>
</feature>
<feature type="compositionally biased region" description="Acidic residues" evidence="3">
    <location>
        <begin position="538"/>
        <end position="563"/>
    </location>
</feature>
<protein>
    <recommendedName>
        <fullName evidence="4">CAP-Gly domain-containing protein</fullName>
    </recommendedName>
</protein>